<dbReference type="PANTHER" id="PTHR37451">
    <property type="entry name" value="MARVEL DOMAIN"/>
    <property type="match status" value="1"/>
</dbReference>
<comment type="caution">
    <text evidence="3">The sequence shown here is derived from an EMBL/GenBank/DDBJ whole genome shotgun (WGS) entry which is preliminary data.</text>
</comment>
<name>A0AAV9N7T7_9EURO</name>
<feature type="transmembrane region" description="Helical" evidence="2">
    <location>
        <begin position="155"/>
        <end position="183"/>
    </location>
</feature>
<evidence type="ECO:0008006" key="5">
    <source>
        <dbReference type="Google" id="ProtNLM"/>
    </source>
</evidence>
<dbReference type="RefSeq" id="XP_064705643.1">
    <property type="nucleotide sequence ID" value="XM_064846663.1"/>
</dbReference>
<gene>
    <name evidence="3" type="ORF">LTR84_003068</name>
</gene>
<dbReference type="GeneID" id="89971262"/>
<evidence type="ECO:0000313" key="3">
    <source>
        <dbReference type="EMBL" id="KAK5051416.1"/>
    </source>
</evidence>
<dbReference type="EMBL" id="JAVRRD010000015">
    <property type="protein sequence ID" value="KAK5051416.1"/>
    <property type="molecule type" value="Genomic_DNA"/>
</dbReference>
<evidence type="ECO:0000256" key="1">
    <source>
        <dbReference type="SAM" id="MobiDB-lite"/>
    </source>
</evidence>
<proteinExistence type="predicted"/>
<feature type="transmembrane region" description="Helical" evidence="2">
    <location>
        <begin position="51"/>
        <end position="68"/>
    </location>
</feature>
<dbReference type="AlphaFoldDB" id="A0AAV9N7T7"/>
<dbReference type="Proteomes" id="UP001358417">
    <property type="component" value="Unassembled WGS sequence"/>
</dbReference>
<keyword evidence="2" id="KW-0812">Transmembrane</keyword>
<evidence type="ECO:0000256" key="2">
    <source>
        <dbReference type="SAM" id="Phobius"/>
    </source>
</evidence>
<sequence length="225" mass="24686">MATAQGHHTDVVPMPKWSRWVGFARVALAILVLGFTAAACSIWGVFPAFGIALFTSCATLLIFGYYIIALSHKPALYNRWVVLGLEVFGVFFWLVSFALLANWTSRFNGFNRWYGNGDSYGFWNAPYSPEDVGFSKRAPRFRPKKGGHSNRHVGVALAGTATGLGGLEFFLYSVTLLVFGLALHKQRTELRAATTADRTARPVEPAAEPEAEVVEQKPVIAAETV</sequence>
<feature type="transmembrane region" description="Helical" evidence="2">
    <location>
        <begin position="23"/>
        <end position="45"/>
    </location>
</feature>
<feature type="compositionally biased region" description="Low complexity" evidence="1">
    <location>
        <begin position="193"/>
        <end position="206"/>
    </location>
</feature>
<reference evidence="3 4" key="1">
    <citation type="submission" date="2023-08" db="EMBL/GenBank/DDBJ databases">
        <title>Black Yeasts Isolated from many extreme environments.</title>
        <authorList>
            <person name="Coleine C."/>
            <person name="Stajich J.E."/>
            <person name="Selbmann L."/>
        </authorList>
    </citation>
    <scope>NUCLEOTIDE SEQUENCE [LARGE SCALE GENOMIC DNA]</scope>
    <source>
        <strain evidence="3 4">CCFEE 5792</strain>
    </source>
</reference>
<accession>A0AAV9N7T7</accession>
<feature type="transmembrane region" description="Helical" evidence="2">
    <location>
        <begin position="80"/>
        <end position="103"/>
    </location>
</feature>
<evidence type="ECO:0000313" key="4">
    <source>
        <dbReference type="Proteomes" id="UP001358417"/>
    </source>
</evidence>
<keyword evidence="4" id="KW-1185">Reference proteome</keyword>
<dbReference type="PANTHER" id="PTHR37451:SF4">
    <property type="entry name" value="MARVEL DOMAIN-CONTAINING PROTEIN"/>
    <property type="match status" value="1"/>
</dbReference>
<feature type="region of interest" description="Disordered" evidence="1">
    <location>
        <begin position="193"/>
        <end position="212"/>
    </location>
</feature>
<organism evidence="3 4">
    <name type="scientific">Exophiala bonariae</name>
    <dbReference type="NCBI Taxonomy" id="1690606"/>
    <lineage>
        <taxon>Eukaryota</taxon>
        <taxon>Fungi</taxon>
        <taxon>Dikarya</taxon>
        <taxon>Ascomycota</taxon>
        <taxon>Pezizomycotina</taxon>
        <taxon>Eurotiomycetes</taxon>
        <taxon>Chaetothyriomycetidae</taxon>
        <taxon>Chaetothyriales</taxon>
        <taxon>Herpotrichiellaceae</taxon>
        <taxon>Exophiala</taxon>
    </lineage>
</organism>
<keyword evidence="2" id="KW-1133">Transmembrane helix</keyword>
<protein>
    <recommendedName>
        <fullName evidence="5">MARVEL domain-containing protein</fullName>
    </recommendedName>
</protein>
<keyword evidence="2" id="KW-0472">Membrane</keyword>